<name>A0A1G6D9P9_9HYPH</name>
<dbReference type="GO" id="GO:0008933">
    <property type="term" value="F:peptidoglycan lytic transglycosylase activity"/>
    <property type="evidence" value="ECO:0007669"/>
    <property type="project" value="InterPro"/>
</dbReference>
<dbReference type="Gene3D" id="1.25.20.10">
    <property type="entry name" value="Bacterial muramidases"/>
    <property type="match status" value="1"/>
</dbReference>
<dbReference type="CDD" id="cd13401">
    <property type="entry name" value="Slt70-like"/>
    <property type="match status" value="1"/>
</dbReference>
<dbReference type="STRING" id="665467.SAMN02982931_03191"/>
<feature type="signal peptide" evidence="4">
    <location>
        <begin position="1"/>
        <end position="21"/>
    </location>
</feature>
<keyword evidence="7" id="KW-1185">Reference proteome</keyword>
<dbReference type="SUPFAM" id="SSF53955">
    <property type="entry name" value="Lysozyme-like"/>
    <property type="match status" value="1"/>
</dbReference>
<dbReference type="InterPro" id="IPR023346">
    <property type="entry name" value="Lysozyme-like_dom_sf"/>
</dbReference>
<dbReference type="Pfam" id="PF01464">
    <property type="entry name" value="SLT"/>
    <property type="match status" value="1"/>
</dbReference>
<reference evidence="6 7" key="1">
    <citation type="submission" date="2016-10" db="EMBL/GenBank/DDBJ databases">
        <authorList>
            <person name="de Groot N.N."/>
        </authorList>
    </citation>
    <scope>NUCLEOTIDE SEQUENCE [LARGE SCALE GENOMIC DNA]</scope>
    <source>
        <strain evidence="6 7">ATCC 35022</strain>
    </source>
</reference>
<gene>
    <name evidence="6" type="ORF">SAMN02982931_03191</name>
</gene>
<keyword evidence="3 4" id="KW-0732">Signal</keyword>
<dbReference type="InterPro" id="IPR008939">
    <property type="entry name" value="Lytic_TGlycosylase_superhlx_U"/>
</dbReference>
<evidence type="ECO:0000256" key="2">
    <source>
        <dbReference type="ARBA" id="ARBA00009387"/>
    </source>
</evidence>
<evidence type="ECO:0000256" key="4">
    <source>
        <dbReference type="SAM" id="SignalP"/>
    </source>
</evidence>
<proteinExistence type="inferred from homology"/>
<dbReference type="GO" id="GO:0004553">
    <property type="term" value="F:hydrolase activity, hydrolyzing O-glycosyl compounds"/>
    <property type="evidence" value="ECO:0007669"/>
    <property type="project" value="InterPro"/>
</dbReference>
<dbReference type="EMBL" id="FMXQ01000006">
    <property type="protein sequence ID" value="SDB41789.1"/>
    <property type="molecule type" value="Genomic_DNA"/>
</dbReference>
<dbReference type="PANTHER" id="PTHR37423:SF2">
    <property type="entry name" value="MEMBRANE-BOUND LYTIC MUREIN TRANSGLYCOSYLASE C"/>
    <property type="match status" value="1"/>
</dbReference>
<dbReference type="RefSeq" id="WP_175478475.1">
    <property type="nucleotide sequence ID" value="NZ_FMXQ01000006.1"/>
</dbReference>
<evidence type="ECO:0000259" key="5">
    <source>
        <dbReference type="Pfam" id="PF01464"/>
    </source>
</evidence>
<dbReference type="GO" id="GO:0042597">
    <property type="term" value="C:periplasmic space"/>
    <property type="evidence" value="ECO:0007669"/>
    <property type="project" value="InterPro"/>
</dbReference>
<dbReference type="PROSITE" id="PS00922">
    <property type="entry name" value="TRANSGLYCOSYLASE"/>
    <property type="match status" value="1"/>
</dbReference>
<dbReference type="InterPro" id="IPR000189">
    <property type="entry name" value="Transglyc_AS"/>
</dbReference>
<dbReference type="InterPro" id="IPR008258">
    <property type="entry name" value="Transglycosylase_SLT_dom_1"/>
</dbReference>
<dbReference type="AlphaFoldDB" id="A0A1G6D9P9"/>
<dbReference type="Proteomes" id="UP000199071">
    <property type="component" value="Unassembled WGS sequence"/>
</dbReference>
<evidence type="ECO:0000256" key="3">
    <source>
        <dbReference type="ARBA" id="ARBA00022729"/>
    </source>
</evidence>
<evidence type="ECO:0000313" key="6">
    <source>
        <dbReference type="EMBL" id="SDB41789.1"/>
    </source>
</evidence>
<accession>A0A1G6D9P9</accession>
<organism evidence="6 7">
    <name type="scientific">Bauldia litoralis</name>
    <dbReference type="NCBI Taxonomy" id="665467"/>
    <lineage>
        <taxon>Bacteria</taxon>
        <taxon>Pseudomonadati</taxon>
        <taxon>Pseudomonadota</taxon>
        <taxon>Alphaproteobacteria</taxon>
        <taxon>Hyphomicrobiales</taxon>
        <taxon>Kaistiaceae</taxon>
        <taxon>Bauldia</taxon>
    </lineage>
</organism>
<dbReference type="PANTHER" id="PTHR37423">
    <property type="entry name" value="SOLUBLE LYTIC MUREIN TRANSGLYCOSYLASE-RELATED"/>
    <property type="match status" value="1"/>
</dbReference>
<dbReference type="GO" id="GO:0016020">
    <property type="term" value="C:membrane"/>
    <property type="evidence" value="ECO:0007669"/>
    <property type="project" value="InterPro"/>
</dbReference>
<comment type="similarity">
    <text evidence="1">Belongs to the transglycosylase Slt family.</text>
</comment>
<sequence length="727" mass="78734">MRGKALLIPAFAILAVPALLAPGGYDAAAETAGIQVADIPMPRMNPQRAHSDSLPLTADPIAQFLASGDDQHRDAVGDVETPMAFTPVASVAAKPASTKANLNTIGLRYALKFLDDGDPAAATAAAYAMPNPVDTKVIDWLVAISGRDDVPAPRIAEVWRKLADWPGQSLLQIRFEQALVREKPPAQTVIDALAGRVPETDDGLVLLAKSYIAVGRKSDAANLVRTYWRTERFGSDTESTLRKEFGSLLTTGDYKVRADRLLYEEQTSAALRNAAFAGKNELALAKAVADVEANNNAAKALAAVPASMRKDPLYQFAQAQYLRRANKFSEAAKVMFSATTDPDKIDGDAWWVERRVLSREFLDIGDPKTAYRIAAGHSAESSASIAEAEFHAGWYALEFLNDPNTAKKHFAAILKVSSRPLSESRADYWLGRASEKAGNRADAIAYYKRAGKHPTTYYGQLALANLGVKTLPIAAPPKPDAATKARFESRELVQVIKRLDAANRGDRNDIFYRALADELTDPAEIALLAEMAEEHGGHPFALQIGKLASYRGLAVDSTAFPISAIPSSANTGDVEKPLVYAIARQESAFNPKAVSGAGARGLLQLMPATAKSMAKTAGLPYSQDRLTSDPAYNAALGATFLGRLKSSFGGSFIMTFVGYNAGPSRVNTWVERYGDPRDPNVDAVNWVERIPFTETRNYVQRVMENLQVYRARLGRPALTIHTDLKRG</sequence>
<dbReference type="SUPFAM" id="SSF48435">
    <property type="entry name" value="Bacterial muramidases"/>
    <property type="match status" value="1"/>
</dbReference>
<dbReference type="GO" id="GO:0000270">
    <property type="term" value="P:peptidoglycan metabolic process"/>
    <property type="evidence" value="ECO:0007669"/>
    <property type="project" value="InterPro"/>
</dbReference>
<comment type="similarity">
    <text evidence="2">Belongs to the virb1 family.</text>
</comment>
<protein>
    <submittedName>
        <fullName evidence="6">Soluble lytic murein transglycosylase</fullName>
    </submittedName>
</protein>
<evidence type="ECO:0000313" key="7">
    <source>
        <dbReference type="Proteomes" id="UP000199071"/>
    </source>
</evidence>
<evidence type="ECO:0000256" key="1">
    <source>
        <dbReference type="ARBA" id="ARBA00007734"/>
    </source>
</evidence>
<feature type="chain" id="PRO_5011562690" evidence="4">
    <location>
        <begin position="22"/>
        <end position="727"/>
    </location>
</feature>
<feature type="domain" description="Transglycosylase SLT" evidence="5">
    <location>
        <begin position="568"/>
        <end position="676"/>
    </location>
</feature>
<dbReference type="Gene3D" id="1.10.530.10">
    <property type="match status" value="1"/>
</dbReference>